<dbReference type="HOGENOM" id="CLU_025996_25_1_10"/>
<dbReference type="EMBL" id="ACBW01000121">
    <property type="protein sequence ID" value="EEF76222.1"/>
    <property type="molecule type" value="Genomic_DNA"/>
</dbReference>
<dbReference type="CDD" id="cd00761">
    <property type="entry name" value="Glyco_tranf_GTA_type"/>
    <property type="match status" value="1"/>
</dbReference>
<accession>S0F912</accession>
<dbReference type="GeneID" id="78404487"/>
<evidence type="ECO:0000313" key="5">
    <source>
        <dbReference type="Proteomes" id="UP000014073"/>
    </source>
</evidence>
<sequence>MKVSIIIPIYNVAPYIEACLQSVFNQTYKDIEIIIIDDCGTDNSMEIVEKIVSAYNGEFCIKILHHNQNKGLSAARNTGIKRATGEYIFFLDSDDTLPNNSIYELIQQAIKYPNVSFVIGGIKTTGYRVYEYPLLSKEYLNKQETIISDYLLHKWNEMACNKLISHKFIIEHKLFFLENSFHEDLDFTFRLALLSKSMACCYTNTYNYLTRKGSITTNKILKNYLDEYNIITNNISLITNLSTTQLSSETITNYIINTCYSYIIHLLKNKNSNIKIKEKKTLTQKVAILSQKSPQKPKGIFIIKKIYIQLPFSLKLFITFIYTNIRKF</sequence>
<reference evidence="4 5" key="1">
    <citation type="submission" date="2008-12" db="EMBL/GenBank/DDBJ databases">
        <authorList>
            <person name="Fulton L."/>
            <person name="Clifton S."/>
            <person name="Fulton B."/>
            <person name="Xu J."/>
            <person name="Minx P."/>
            <person name="Pepin K.H."/>
            <person name="Johnson M."/>
            <person name="Bhonagiri V."/>
            <person name="Nash W.E."/>
            <person name="Mardis E.R."/>
            <person name="Wilson R.K."/>
        </authorList>
    </citation>
    <scope>NUCLEOTIDE SEQUENCE [LARGE SCALE GENOMIC DNA]</scope>
    <source>
        <strain evidence="4 5">DSM 18228</strain>
    </source>
</reference>
<dbReference type="SUPFAM" id="SSF53448">
    <property type="entry name" value="Nucleotide-diphospho-sugar transferases"/>
    <property type="match status" value="1"/>
</dbReference>
<dbReference type="STRING" id="547042.BACCOPRO_01720"/>
<keyword evidence="1 4" id="KW-0328">Glycosyltransferase</keyword>
<dbReference type="RefSeq" id="WP_008142388.1">
    <property type="nucleotide sequence ID" value="NZ_EQ973638.1"/>
</dbReference>
<name>S0F912_9BACT</name>
<keyword evidence="5" id="KW-1185">Reference proteome</keyword>
<dbReference type="PANTHER" id="PTHR22916">
    <property type="entry name" value="GLYCOSYLTRANSFERASE"/>
    <property type="match status" value="1"/>
</dbReference>
<protein>
    <submittedName>
        <fullName evidence="4">Glycosyltransferase, group 2 family protein</fullName>
        <ecNumber evidence="4">2.4.-.-</ecNumber>
    </submittedName>
</protein>
<proteinExistence type="predicted"/>
<organism evidence="4 5">
    <name type="scientific">Phocaeicola coprophilus DSM 18228 = JCM 13818</name>
    <dbReference type="NCBI Taxonomy" id="547042"/>
    <lineage>
        <taxon>Bacteria</taxon>
        <taxon>Pseudomonadati</taxon>
        <taxon>Bacteroidota</taxon>
        <taxon>Bacteroidia</taxon>
        <taxon>Bacteroidales</taxon>
        <taxon>Bacteroidaceae</taxon>
        <taxon>Phocaeicola</taxon>
    </lineage>
</organism>
<dbReference type="Pfam" id="PF00535">
    <property type="entry name" value="Glycos_transf_2"/>
    <property type="match status" value="1"/>
</dbReference>
<gene>
    <name evidence="4" type="ORF">BACCOPRO_01720</name>
</gene>
<evidence type="ECO:0000256" key="1">
    <source>
        <dbReference type="ARBA" id="ARBA00022676"/>
    </source>
</evidence>
<dbReference type="Gene3D" id="3.90.550.10">
    <property type="entry name" value="Spore Coat Polysaccharide Biosynthesis Protein SpsA, Chain A"/>
    <property type="match status" value="1"/>
</dbReference>
<comment type="caution">
    <text evidence="4">The sequence shown here is derived from an EMBL/GenBank/DDBJ whole genome shotgun (WGS) entry which is preliminary data.</text>
</comment>
<dbReference type="InterPro" id="IPR029044">
    <property type="entry name" value="Nucleotide-diphossugar_trans"/>
</dbReference>
<dbReference type="Proteomes" id="UP000014073">
    <property type="component" value="Unassembled WGS sequence"/>
</dbReference>
<dbReference type="PANTHER" id="PTHR22916:SF51">
    <property type="entry name" value="GLYCOSYLTRANSFERASE EPSH-RELATED"/>
    <property type="match status" value="1"/>
</dbReference>
<evidence type="ECO:0000313" key="4">
    <source>
        <dbReference type="EMBL" id="EEF76222.1"/>
    </source>
</evidence>
<dbReference type="AlphaFoldDB" id="S0F912"/>
<dbReference type="GO" id="GO:0016758">
    <property type="term" value="F:hexosyltransferase activity"/>
    <property type="evidence" value="ECO:0007669"/>
    <property type="project" value="UniProtKB-ARBA"/>
</dbReference>
<dbReference type="eggNOG" id="COG1216">
    <property type="taxonomic scope" value="Bacteria"/>
</dbReference>
<feature type="domain" description="Glycosyltransferase 2-like" evidence="3">
    <location>
        <begin position="4"/>
        <end position="166"/>
    </location>
</feature>
<keyword evidence="2 4" id="KW-0808">Transferase</keyword>
<dbReference type="EC" id="2.4.-.-" evidence="4"/>
<evidence type="ECO:0000259" key="3">
    <source>
        <dbReference type="Pfam" id="PF00535"/>
    </source>
</evidence>
<evidence type="ECO:0000256" key="2">
    <source>
        <dbReference type="ARBA" id="ARBA00022679"/>
    </source>
</evidence>
<dbReference type="InterPro" id="IPR001173">
    <property type="entry name" value="Glyco_trans_2-like"/>
</dbReference>